<name>A0A9W8CF28_9POAL</name>
<protein>
    <submittedName>
        <fullName evidence="3">Uncharacterized protein</fullName>
    </submittedName>
</protein>
<evidence type="ECO:0000313" key="4">
    <source>
        <dbReference type="Proteomes" id="UP001164776"/>
    </source>
</evidence>
<feature type="transmembrane region" description="Helical" evidence="2">
    <location>
        <begin position="29"/>
        <end position="46"/>
    </location>
</feature>
<dbReference type="Proteomes" id="UP001164776">
    <property type="component" value="Unassembled WGS sequence"/>
</dbReference>
<proteinExistence type="predicted"/>
<feature type="compositionally biased region" description="Basic residues" evidence="1">
    <location>
        <begin position="106"/>
        <end position="115"/>
    </location>
</feature>
<keyword evidence="2" id="KW-1133">Transmembrane helix</keyword>
<keyword evidence="2" id="KW-0472">Membrane</keyword>
<organism evidence="3 4">
    <name type="scientific">Paspalum vaginatum</name>
    <name type="common">seashore paspalum</name>
    <dbReference type="NCBI Taxonomy" id="158149"/>
    <lineage>
        <taxon>Eukaryota</taxon>
        <taxon>Viridiplantae</taxon>
        <taxon>Streptophyta</taxon>
        <taxon>Embryophyta</taxon>
        <taxon>Tracheophyta</taxon>
        <taxon>Spermatophyta</taxon>
        <taxon>Magnoliopsida</taxon>
        <taxon>Liliopsida</taxon>
        <taxon>Poales</taxon>
        <taxon>Poaceae</taxon>
        <taxon>PACMAD clade</taxon>
        <taxon>Panicoideae</taxon>
        <taxon>Andropogonodae</taxon>
        <taxon>Paspaleae</taxon>
        <taxon>Paspalinae</taxon>
        <taxon>Paspalum</taxon>
    </lineage>
</organism>
<evidence type="ECO:0000256" key="1">
    <source>
        <dbReference type="SAM" id="MobiDB-lite"/>
    </source>
</evidence>
<dbReference type="AlphaFoldDB" id="A0A9W8CF28"/>
<evidence type="ECO:0000313" key="3">
    <source>
        <dbReference type="EMBL" id="KAJ1255372.1"/>
    </source>
</evidence>
<keyword evidence="4" id="KW-1185">Reference proteome</keyword>
<comment type="caution">
    <text evidence="3">The sequence shown here is derived from an EMBL/GenBank/DDBJ whole genome shotgun (WGS) entry which is preliminary data.</text>
</comment>
<gene>
    <name evidence="3" type="ORF">BS78_K251000</name>
</gene>
<dbReference type="EMBL" id="MU629731">
    <property type="protein sequence ID" value="KAJ1255372.1"/>
    <property type="molecule type" value="Genomic_DNA"/>
</dbReference>
<accession>A0A9W8CF28</accession>
<evidence type="ECO:0000256" key="2">
    <source>
        <dbReference type="SAM" id="Phobius"/>
    </source>
</evidence>
<feature type="region of interest" description="Disordered" evidence="1">
    <location>
        <begin position="78"/>
        <end position="115"/>
    </location>
</feature>
<keyword evidence="2" id="KW-0812">Transmembrane</keyword>
<feature type="compositionally biased region" description="Polar residues" evidence="1">
    <location>
        <begin position="85"/>
        <end position="97"/>
    </location>
</feature>
<sequence>MLQRINDQCIDAATVGRCPLRSPVSASCWGLGAIGSALLVGAVYLYHRQLWQYSGNSVRGVPKIRHVHLRAAISIHRHQNRRNGDSSSKGSLQQLAATCSRDGPFSKHKRKLLLS</sequence>
<reference evidence="3 4" key="1">
    <citation type="submission" date="2022-10" db="EMBL/GenBank/DDBJ databases">
        <title>WGS assembly of Paspalum vaginatum 540-79.</title>
        <authorList>
            <person name="Sun G."/>
            <person name="Wase N."/>
            <person name="Shu S."/>
            <person name="Jenkins J."/>
            <person name="Zhou B."/>
            <person name="Torres-Rodriguez J."/>
            <person name="Chen C."/>
            <person name="Sandor L."/>
            <person name="Plott C."/>
            <person name="Yoshinga Y."/>
            <person name="Daum C."/>
            <person name="Qi P."/>
            <person name="Barry K."/>
            <person name="Lipzen A."/>
            <person name="Berry L."/>
            <person name="Pedersen C."/>
            <person name="Gottilla T."/>
            <person name="Foltz A."/>
            <person name="Yu H."/>
            <person name="O'Malley R."/>
            <person name="Zhang C."/>
            <person name="Devos K."/>
            <person name="Sigmon B."/>
            <person name="Yu B."/>
            <person name="Obata T."/>
            <person name="Schmutz J."/>
            <person name="Schnable J."/>
        </authorList>
    </citation>
    <scope>NUCLEOTIDE SEQUENCE [LARGE SCALE GENOMIC DNA]</scope>
    <source>
        <strain evidence="4">cv. 540-79</strain>
    </source>
</reference>